<keyword evidence="4" id="KW-0560">Oxidoreductase</keyword>
<dbReference type="AlphaFoldDB" id="A0A2Z4AHT4"/>
<dbReference type="KEGG" id="mtar:DF168_02026"/>
<dbReference type="GO" id="GO:0009055">
    <property type="term" value="F:electron transfer activity"/>
    <property type="evidence" value="ECO:0007669"/>
    <property type="project" value="InterPro"/>
</dbReference>
<evidence type="ECO:0000259" key="7">
    <source>
        <dbReference type="PROSITE" id="PS51007"/>
    </source>
</evidence>
<evidence type="ECO:0000256" key="3">
    <source>
        <dbReference type="ARBA" id="ARBA00022723"/>
    </source>
</evidence>
<dbReference type="Gene3D" id="1.10.760.10">
    <property type="entry name" value="Cytochrome c-like domain"/>
    <property type="match status" value="2"/>
</dbReference>
<accession>A0A2Z4AHT4</accession>
<organism evidence="8 9">
    <name type="scientific">Candidatus Moanibacter tarae</name>
    <dbReference type="NCBI Taxonomy" id="2200854"/>
    <lineage>
        <taxon>Bacteria</taxon>
        <taxon>Pseudomonadati</taxon>
        <taxon>Verrucomicrobiota</taxon>
        <taxon>Opitutia</taxon>
        <taxon>Puniceicoccales</taxon>
        <taxon>Puniceicoccales incertae sedis</taxon>
        <taxon>Candidatus Moanibacter</taxon>
    </lineage>
</organism>
<keyword evidence="5 6" id="KW-0408">Iron</keyword>
<sequence length="633" mass="71205">MTAKKIRILVLLGILLSILTKGSLVHGHIVPAETFLPPVESYRRLLFTLNLNPVPWELVRSDTAVIVGEVETVNGEMGEWLNKRIQSLTFSDRTDKLSLEERTEVRQEIFCAVTEGMAFLLSDSLEEAMASLNDYRKATAVLKRARQLWASFEHEVKYSDQDSFRRLGQAWLEMASAMGRYGLFVSEERVPDVAAFTKAAVIVKKYVEENYREDYIPLNLSLLSPVPWASPTFEDDAVVPVKLPPGSQTNKQLPRPRQILNMAERGVDESETVLIALGDMGFDSPYIFGEPARSLQISCNTCHNKSITNPKFFIPGLSSSPGGMDVSNNFFAPHANNGHFDALDIPDLRGIRFTAPYGRNGRFDSLREFVRNVIVNEFNGPEPDPVLMDGIIAYMLEFDFLSNPKITPSGALSEDASPAAKRGEAIFNRPFTQMGGMSCATCHIPSANFIDHKRHDIGTVAGSGKNSRDRALDTPTLLGINYSAPYFHDGSQPDIRSVNLWFDTNFELGLSEKDIGDLTTYVMTVGDGIDAYEATIHTLESELEEFKFFLSTYDYLKKIGKFELIGITFQTIIQEINAHKWDLQDHSYIQILNRMASLMEEAFAANLKMNRDQVDQIVEEYRALYEEYAEYLN</sequence>
<dbReference type="GO" id="GO:0004130">
    <property type="term" value="F:cytochrome-c peroxidase activity"/>
    <property type="evidence" value="ECO:0007669"/>
    <property type="project" value="TreeGrafter"/>
</dbReference>
<keyword evidence="3 6" id="KW-0479">Metal-binding</keyword>
<evidence type="ECO:0000256" key="6">
    <source>
        <dbReference type="PROSITE-ProRule" id="PRU00433"/>
    </source>
</evidence>
<dbReference type="InterPro" id="IPR009056">
    <property type="entry name" value="Cyt_c-like_dom"/>
</dbReference>
<evidence type="ECO:0000256" key="1">
    <source>
        <dbReference type="ARBA" id="ARBA00004196"/>
    </source>
</evidence>
<dbReference type="Proteomes" id="UP000247465">
    <property type="component" value="Chromosome"/>
</dbReference>
<evidence type="ECO:0000313" key="9">
    <source>
        <dbReference type="Proteomes" id="UP000247465"/>
    </source>
</evidence>
<dbReference type="EMBL" id="CP029803">
    <property type="protein sequence ID" value="AWT60806.1"/>
    <property type="molecule type" value="Genomic_DNA"/>
</dbReference>
<name>A0A2Z4AHT4_9BACT</name>
<protein>
    <recommendedName>
        <fullName evidence="7">Cytochrome c domain-containing protein</fullName>
    </recommendedName>
</protein>
<reference evidence="8 9" key="1">
    <citation type="submission" date="2018-06" db="EMBL/GenBank/DDBJ databases">
        <title>Draft Genome Sequence of a Novel Marine Bacterium Related to the Verrucomicrobia.</title>
        <authorList>
            <person name="Vosseberg J."/>
            <person name="Martijn J."/>
            <person name="Ettema T.J.G."/>
        </authorList>
    </citation>
    <scope>NUCLEOTIDE SEQUENCE [LARGE SCALE GENOMIC DNA]</scope>
    <source>
        <strain evidence="8">TARA_B100001123</strain>
    </source>
</reference>
<evidence type="ECO:0000256" key="5">
    <source>
        <dbReference type="ARBA" id="ARBA00023004"/>
    </source>
</evidence>
<dbReference type="PROSITE" id="PS51007">
    <property type="entry name" value="CYTC"/>
    <property type="match status" value="1"/>
</dbReference>
<dbReference type="SUPFAM" id="SSF46626">
    <property type="entry name" value="Cytochrome c"/>
    <property type="match status" value="2"/>
</dbReference>
<dbReference type="InterPro" id="IPR004852">
    <property type="entry name" value="Di-haem_cyt_c_peroxidsae"/>
</dbReference>
<proteinExistence type="predicted"/>
<dbReference type="GO" id="GO:0030313">
    <property type="term" value="C:cell envelope"/>
    <property type="evidence" value="ECO:0007669"/>
    <property type="project" value="UniProtKB-SubCell"/>
</dbReference>
<dbReference type="PANTHER" id="PTHR30600">
    <property type="entry name" value="CYTOCHROME C PEROXIDASE-RELATED"/>
    <property type="match status" value="1"/>
</dbReference>
<gene>
    <name evidence="8" type="ORF">DF168_02026</name>
</gene>
<dbReference type="InterPro" id="IPR036909">
    <property type="entry name" value="Cyt_c-like_dom_sf"/>
</dbReference>
<evidence type="ECO:0000256" key="4">
    <source>
        <dbReference type="ARBA" id="ARBA00023002"/>
    </source>
</evidence>
<comment type="subcellular location">
    <subcellularLocation>
        <location evidence="1">Cell envelope</location>
    </subcellularLocation>
</comment>
<dbReference type="Pfam" id="PF03150">
    <property type="entry name" value="CCP_MauG"/>
    <property type="match status" value="1"/>
</dbReference>
<evidence type="ECO:0000313" key="8">
    <source>
        <dbReference type="EMBL" id="AWT60806.1"/>
    </source>
</evidence>
<dbReference type="GO" id="GO:0020037">
    <property type="term" value="F:heme binding"/>
    <property type="evidence" value="ECO:0007669"/>
    <property type="project" value="InterPro"/>
</dbReference>
<keyword evidence="2 6" id="KW-0349">Heme</keyword>
<dbReference type="InterPro" id="IPR051395">
    <property type="entry name" value="Cytochrome_c_Peroxidase/MauG"/>
</dbReference>
<feature type="domain" description="Cytochrome c" evidence="7">
    <location>
        <begin position="418"/>
        <end position="526"/>
    </location>
</feature>
<dbReference type="GO" id="GO:0046872">
    <property type="term" value="F:metal ion binding"/>
    <property type="evidence" value="ECO:0007669"/>
    <property type="project" value="UniProtKB-KW"/>
</dbReference>
<evidence type="ECO:0000256" key="2">
    <source>
        <dbReference type="ARBA" id="ARBA00022617"/>
    </source>
</evidence>